<reference evidence="2 3" key="4">
    <citation type="journal article" date="2020" name="Sci. Rep.">
        <title>beta-carboline chemical signals induce reveromycin production through a LuxR family regulator in Streptomyces sp. SN-593.</title>
        <authorList>
            <person name="Panthee S."/>
            <person name="Kito N."/>
            <person name="Hayashi T."/>
            <person name="Shimizu T."/>
            <person name="Ishikawa J."/>
            <person name="Hamamoto H."/>
            <person name="Osada H."/>
            <person name="Takahashi S."/>
        </authorList>
    </citation>
    <scope>NUCLEOTIDE SEQUENCE [LARGE SCALE GENOMIC DNA]</scope>
    <source>
        <strain evidence="2 3">SN-593</strain>
    </source>
</reference>
<keyword evidence="3" id="KW-1185">Reference proteome</keyword>
<dbReference type="Pfam" id="PF07103">
    <property type="entry name" value="DUF1365"/>
    <property type="match status" value="1"/>
</dbReference>
<reference evidence="2 3" key="1">
    <citation type="journal article" date="2010" name="J. Bacteriol.">
        <title>Biochemical characterization of a novel indole prenyltransferase from Streptomyces sp. SN-593.</title>
        <authorList>
            <person name="Takahashi S."/>
            <person name="Takagi H."/>
            <person name="Toyoda A."/>
            <person name="Uramoto M."/>
            <person name="Nogawa T."/>
            <person name="Ueki M."/>
            <person name="Sakaki Y."/>
            <person name="Osada H."/>
        </authorList>
    </citation>
    <scope>NUCLEOTIDE SEQUENCE [LARGE SCALE GENOMIC DNA]</scope>
    <source>
        <strain evidence="2 3">SN-593</strain>
    </source>
</reference>
<gene>
    <name evidence="2" type="ORF">RVR_5256</name>
</gene>
<accession>A0A7U3UUK5</accession>
<dbReference type="InterPro" id="IPR010775">
    <property type="entry name" value="DUF1365"/>
</dbReference>
<organism evidence="2 3">
    <name type="scientific">Actinacidiphila reveromycinica</name>
    <dbReference type="NCBI Taxonomy" id="659352"/>
    <lineage>
        <taxon>Bacteria</taxon>
        <taxon>Bacillati</taxon>
        <taxon>Actinomycetota</taxon>
        <taxon>Actinomycetes</taxon>
        <taxon>Kitasatosporales</taxon>
        <taxon>Streptomycetaceae</taxon>
        <taxon>Actinacidiphila</taxon>
    </lineage>
</organism>
<dbReference type="PANTHER" id="PTHR33973:SF4">
    <property type="entry name" value="OS07G0153300 PROTEIN"/>
    <property type="match status" value="1"/>
</dbReference>
<reference evidence="2 3" key="2">
    <citation type="journal article" date="2011" name="J. Antibiot.">
        <title>Furaquinocins I and J: novel polyketide isoprenoid hybrid compounds from Streptomyces reveromyceticus SN-593.</title>
        <authorList>
            <person name="Panthee S."/>
            <person name="Takahashi S."/>
            <person name="Takagi H."/>
            <person name="Nogawa T."/>
            <person name="Oowada E."/>
            <person name="Uramoto M."/>
            <person name="Osada H."/>
        </authorList>
    </citation>
    <scope>NUCLEOTIDE SEQUENCE [LARGE SCALE GENOMIC DNA]</scope>
    <source>
        <strain evidence="2 3">SN-593</strain>
    </source>
</reference>
<dbReference type="AlphaFoldDB" id="A0A7U3UUK5"/>
<dbReference type="KEGG" id="arev:RVR_5256"/>
<evidence type="ECO:0000313" key="3">
    <source>
        <dbReference type="Proteomes" id="UP000595703"/>
    </source>
</evidence>
<name>A0A7U3UUK5_9ACTN</name>
<dbReference type="Proteomes" id="UP000595703">
    <property type="component" value="Chromosome"/>
</dbReference>
<feature type="compositionally biased region" description="Low complexity" evidence="1">
    <location>
        <begin position="10"/>
        <end position="21"/>
    </location>
</feature>
<sequence length="267" mass="29958">MTRPRPPARPAAATDPAPDARGSAPAGPAGLYRCVTTHVRTRPIRRVFRHRTYLWLVDLDHLPVPPRPLRPLARFAARDHFAGTAPTLRAGLERYLDAQGVRLDGGRVLMLAHARVLGHVFNPLTVYWCHRPDGTPLCTVAEVHNTYGERHCYLLRPDERGRAEVPKEFYVSPFFPVDGRYRMRLPVPGARLDLAVHLERAGGRPFTATVRGTRRPAGSRELLAAALRHPWSTLAVSAAIRWQGVRLHLRGLPVLPRPHHRTQEGLK</sequence>
<evidence type="ECO:0000313" key="2">
    <source>
        <dbReference type="EMBL" id="BBA98886.1"/>
    </source>
</evidence>
<evidence type="ECO:0008006" key="4">
    <source>
        <dbReference type="Google" id="ProtNLM"/>
    </source>
</evidence>
<dbReference type="PANTHER" id="PTHR33973">
    <property type="entry name" value="OS07G0153300 PROTEIN"/>
    <property type="match status" value="1"/>
</dbReference>
<reference evidence="2 3" key="3">
    <citation type="journal article" date="2011" name="Nat. Chem. Biol.">
        <title>Reveromycin A biosynthesis uses RevG and RevJ for stereospecific spiroacetal formation.</title>
        <authorList>
            <person name="Takahashi S."/>
            <person name="Toyoda A."/>
            <person name="Sekiyama Y."/>
            <person name="Takagi H."/>
            <person name="Nogawa T."/>
            <person name="Uramoto M."/>
            <person name="Suzuki R."/>
            <person name="Koshino H."/>
            <person name="Kumano T."/>
            <person name="Panthee S."/>
            <person name="Dairi T."/>
            <person name="Ishikawa J."/>
            <person name="Ikeda H."/>
            <person name="Sakaki Y."/>
            <person name="Osada H."/>
        </authorList>
    </citation>
    <scope>NUCLEOTIDE SEQUENCE [LARGE SCALE GENOMIC DNA]</scope>
    <source>
        <strain evidence="2 3">SN-593</strain>
    </source>
</reference>
<protein>
    <recommendedName>
        <fullName evidence="4">DUF1365 domain-containing protein</fullName>
    </recommendedName>
</protein>
<dbReference type="EMBL" id="AP018365">
    <property type="protein sequence ID" value="BBA98886.1"/>
    <property type="molecule type" value="Genomic_DNA"/>
</dbReference>
<feature type="region of interest" description="Disordered" evidence="1">
    <location>
        <begin position="1"/>
        <end position="27"/>
    </location>
</feature>
<evidence type="ECO:0000256" key="1">
    <source>
        <dbReference type="SAM" id="MobiDB-lite"/>
    </source>
</evidence>
<proteinExistence type="predicted"/>